<dbReference type="EMBL" id="MFJD01000004">
    <property type="protein sequence ID" value="OGG04332.1"/>
    <property type="molecule type" value="Genomic_DNA"/>
</dbReference>
<name>A0A1F5YWP7_9BACT</name>
<dbReference type="STRING" id="1798374.A2Z33_04260"/>
<dbReference type="PRINTS" id="PR00813">
    <property type="entry name" value="BCTERIALGSPG"/>
</dbReference>
<evidence type="ECO:0000313" key="8">
    <source>
        <dbReference type="Proteomes" id="UP000178448"/>
    </source>
</evidence>
<evidence type="ECO:0000256" key="5">
    <source>
        <dbReference type="ARBA" id="ARBA00023136"/>
    </source>
</evidence>
<dbReference type="GO" id="GO:0015628">
    <property type="term" value="P:protein secretion by the type II secretion system"/>
    <property type="evidence" value="ECO:0007669"/>
    <property type="project" value="InterPro"/>
</dbReference>
<proteinExistence type="predicted"/>
<dbReference type="SUPFAM" id="SSF54523">
    <property type="entry name" value="Pili subunits"/>
    <property type="match status" value="1"/>
</dbReference>
<evidence type="ECO:0000256" key="1">
    <source>
        <dbReference type="ARBA" id="ARBA00004167"/>
    </source>
</evidence>
<gene>
    <name evidence="7" type="ORF">A2Z33_04260</name>
</gene>
<dbReference type="Pfam" id="PF07963">
    <property type="entry name" value="N_methyl"/>
    <property type="match status" value="1"/>
</dbReference>
<evidence type="ECO:0000256" key="4">
    <source>
        <dbReference type="ARBA" id="ARBA00022989"/>
    </source>
</evidence>
<feature type="transmembrane region" description="Helical" evidence="6">
    <location>
        <begin position="20"/>
        <end position="41"/>
    </location>
</feature>
<dbReference type="InterPro" id="IPR012902">
    <property type="entry name" value="N_methyl_site"/>
</dbReference>
<dbReference type="GO" id="GO:0015627">
    <property type="term" value="C:type II protein secretion system complex"/>
    <property type="evidence" value="ECO:0007669"/>
    <property type="project" value="InterPro"/>
</dbReference>
<evidence type="ECO:0000313" key="7">
    <source>
        <dbReference type="EMBL" id="OGG04332.1"/>
    </source>
</evidence>
<dbReference type="InterPro" id="IPR045584">
    <property type="entry name" value="Pilin-like"/>
</dbReference>
<dbReference type="NCBIfam" id="TIGR02532">
    <property type="entry name" value="IV_pilin_GFxxxE"/>
    <property type="match status" value="1"/>
</dbReference>
<protein>
    <recommendedName>
        <fullName evidence="9">Type II secretion system protein GspG C-terminal domain-containing protein</fullName>
    </recommendedName>
</protein>
<dbReference type="Gene3D" id="3.30.700.10">
    <property type="entry name" value="Glycoprotein, Type 4 Pilin"/>
    <property type="match status" value="1"/>
</dbReference>
<dbReference type="Proteomes" id="UP000178448">
    <property type="component" value="Unassembled WGS sequence"/>
</dbReference>
<dbReference type="PANTHER" id="PTHR30093">
    <property type="entry name" value="GENERAL SECRETION PATHWAY PROTEIN G"/>
    <property type="match status" value="1"/>
</dbReference>
<dbReference type="PROSITE" id="PS00409">
    <property type="entry name" value="PROKAR_NTER_METHYL"/>
    <property type="match status" value="1"/>
</dbReference>
<evidence type="ECO:0000256" key="3">
    <source>
        <dbReference type="ARBA" id="ARBA00022692"/>
    </source>
</evidence>
<dbReference type="PANTHER" id="PTHR30093:SF44">
    <property type="entry name" value="TYPE II SECRETION SYSTEM CORE PROTEIN G"/>
    <property type="match status" value="1"/>
</dbReference>
<sequence length="194" mass="21169">MRKAGFILNLSRGFTLLEVMVVIAIIGVLIAMVQGSYMASLRKARDARRKSDLTQIAKALETFNHDRGSYPADDGNGLIFGCGDIVTPSLTACDWGDAFEITDASTNVLATYFTELPGDTGSRKYYYDSDGSYYQLYALIENLEDKDINVNAAKQTQYYDHTDCGTAAGDQNCNYGVSSTNALPTDNSHTLTPP</sequence>
<evidence type="ECO:0000256" key="2">
    <source>
        <dbReference type="ARBA" id="ARBA00022481"/>
    </source>
</evidence>
<comment type="caution">
    <text evidence="7">The sequence shown here is derived from an EMBL/GenBank/DDBJ whole genome shotgun (WGS) entry which is preliminary data.</text>
</comment>
<accession>A0A1F5YWP7</accession>
<dbReference type="InterPro" id="IPR000983">
    <property type="entry name" value="Bac_GSPG_pilin"/>
</dbReference>
<keyword evidence="2" id="KW-0488">Methylation</keyword>
<reference evidence="7 8" key="1">
    <citation type="journal article" date="2016" name="Nat. Commun.">
        <title>Thousands of microbial genomes shed light on interconnected biogeochemical processes in an aquifer system.</title>
        <authorList>
            <person name="Anantharaman K."/>
            <person name="Brown C.T."/>
            <person name="Hug L.A."/>
            <person name="Sharon I."/>
            <person name="Castelle C.J."/>
            <person name="Probst A.J."/>
            <person name="Thomas B.C."/>
            <person name="Singh A."/>
            <person name="Wilkins M.J."/>
            <person name="Karaoz U."/>
            <person name="Brodie E.L."/>
            <person name="Williams K.H."/>
            <person name="Hubbard S.S."/>
            <person name="Banfield J.F."/>
        </authorList>
    </citation>
    <scope>NUCLEOTIDE SEQUENCE [LARGE SCALE GENOMIC DNA]</scope>
</reference>
<keyword evidence="5 6" id="KW-0472">Membrane</keyword>
<dbReference type="AlphaFoldDB" id="A0A1F5YWP7"/>
<evidence type="ECO:0000256" key="6">
    <source>
        <dbReference type="SAM" id="Phobius"/>
    </source>
</evidence>
<keyword evidence="4 6" id="KW-1133">Transmembrane helix</keyword>
<comment type="subcellular location">
    <subcellularLocation>
        <location evidence="1">Membrane</location>
        <topology evidence="1">Single-pass membrane protein</topology>
    </subcellularLocation>
</comment>
<organism evidence="7 8">
    <name type="scientific">Candidatus Gottesmanbacteria bacterium RBG_16_52_11</name>
    <dbReference type="NCBI Taxonomy" id="1798374"/>
    <lineage>
        <taxon>Bacteria</taxon>
        <taxon>Candidatus Gottesmaniibacteriota</taxon>
    </lineage>
</organism>
<keyword evidence="3 6" id="KW-0812">Transmembrane</keyword>
<evidence type="ECO:0008006" key="9">
    <source>
        <dbReference type="Google" id="ProtNLM"/>
    </source>
</evidence>
<dbReference type="GO" id="GO:0016020">
    <property type="term" value="C:membrane"/>
    <property type="evidence" value="ECO:0007669"/>
    <property type="project" value="UniProtKB-SubCell"/>
</dbReference>